<dbReference type="InterPro" id="IPR017972">
    <property type="entry name" value="Cyt_P450_CS"/>
</dbReference>
<feature type="chain" id="PRO_5040415419" evidence="15">
    <location>
        <begin position="23"/>
        <end position="520"/>
    </location>
</feature>
<evidence type="ECO:0000256" key="1">
    <source>
        <dbReference type="ARBA" id="ARBA00001971"/>
    </source>
</evidence>
<dbReference type="OrthoDB" id="2789670at2759"/>
<evidence type="ECO:0000256" key="3">
    <source>
        <dbReference type="ARBA" id="ARBA00005179"/>
    </source>
</evidence>
<gene>
    <name evidence="16" type="ORF">PsYK624_036980</name>
</gene>
<evidence type="ECO:0000256" key="13">
    <source>
        <dbReference type="PIRSR" id="PIRSR602401-1"/>
    </source>
</evidence>
<evidence type="ECO:0000256" key="2">
    <source>
        <dbReference type="ARBA" id="ARBA00004167"/>
    </source>
</evidence>
<evidence type="ECO:0000313" key="16">
    <source>
        <dbReference type="EMBL" id="GJE87615.1"/>
    </source>
</evidence>
<keyword evidence="5 13" id="KW-0349">Heme</keyword>
<evidence type="ECO:0000256" key="7">
    <source>
        <dbReference type="ARBA" id="ARBA00022723"/>
    </source>
</evidence>
<dbReference type="GO" id="GO:0004497">
    <property type="term" value="F:monooxygenase activity"/>
    <property type="evidence" value="ECO:0007669"/>
    <property type="project" value="UniProtKB-KW"/>
</dbReference>
<dbReference type="PRINTS" id="PR00463">
    <property type="entry name" value="EP450I"/>
</dbReference>
<comment type="cofactor">
    <cofactor evidence="1 13">
        <name>heme</name>
        <dbReference type="ChEBI" id="CHEBI:30413"/>
    </cofactor>
</comment>
<dbReference type="PROSITE" id="PS00086">
    <property type="entry name" value="CYTOCHROME_P450"/>
    <property type="match status" value="1"/>
</dbReference>
<evidence type="ECO:0000256" key="4">
    <source>
        <dbReference type="ARBA" id="ARBA00010617"/>
    </source>
</evidence>
<evidence type="ECO:0000256" key="5">
    <source>
        <dbReference type="ARBA" id="ARBA00022617"/>
    </source>
</evidence>
<keyword evidence="6" id="KW-0812">Transmembrane</keyword>
<reference evidence="16 17" key="1">
    <citation type="submission" date="2021-08" db="EMBL/GenBank/DDBJ databases">
        <title>Draft Genome Sequence of Phanerochaete sordida strain YK-624.</title>
        <authorList>
            <person name="Mori T."/>
            <person name="Dohra H."/>
            <person name="Suzuki T."/>
            <person name="Kawagishi H."/>
            <person name="Hirai H."/>
        </authorList>
    </citation>
    <scope>NUCLEOTIDE SEQUENCE [LARGE SCALE GENOMIC DNA]</scope>
    <source>
        <strain evidence="16 17">YK-624</strain>
    </source>
</reference>
<evidence type="ECO:0000256" key="10">
    <source>
        <dbReference type="ARBA" id="ARBA00023004"/>
    </source>
</evidence>
<evidence type="ECO:0000256" key="11">
    <source>
        <dbReference type="ARBA" id="ARBA00023033"/>
    </source>
</evidence>
<dbReference type="PANTHER" id="PTHR46300:SF7">
    <property type="entry name" value="P450, PUTATIVE (EUROFUNG)-RELATED"/>
    <property type="match status" value="1"/>
</dbReference>
<keyword evidence="10 13" id="KW-0408">Iron</keyword>
<keyword evidence="17" id="KW-1185">Reference proteome</keyword>
<feature type="signal peptide" evidence="15">
    <location>
        <begin position="1"/>
        <end position="22"/>
    </location>
</feature>
<accession>A0A9P3G4W6</accession>
<evidence type="ECO:0000256" key="15">
    <source>
        <dbReference type="SAM" id="SignalP"/>
    </source>
</evidence>
<dbReference type="GO" id="GO:0016020">
    <property type="term" value="C:membrane"/>
    <property type="evidence" value="ECO:0007669"/>
    <property type="project" value="UniProtKB-SubCell"/>
</dbReference>
<keyword evidence="9 14" id="KW-0560">Oxidoreductase</keyword>
<dbReference type="InterPro" id="IPR050364">
    <property type="entry name" value="Cytochrome_P450_fung"/>
</dbReference>
<dbReference type="Proteomes" id="UP000703269">
    <property type="component" value="Unassembled WGS sequence"/>
</dbReference>
<dbReference type="AlphaFoldDB" id="A0A9P3G4W6"/>
<dbReference type="CDD" id="cd11065">
    <property type="entry name" value="CYP64-like"/>
    <property type="match status" value="1"/>
</dbReference>
<evidence type="ECO:0000256" key="6">
    <source>
        <dbReference type="ARBA" id="ARBA00022692"/>
    </source>
</evidence>
<comment type="subcellular location">
    <subcellularLocation>
        <location evidence="2">Membrane</location>
        <topology evidence="2">Single-pass membrane protein</topology>
    </subcellularLocation>
</comment>
<name>A0A9P3G4W6_9APHY</name>
<keyword evidence="11 14" id="KW-0503">Monooxygenase</keyword>
<organism evidence="16 17">
    <name type="scientific">Phanerochaete sordida</name>
    <dbReference type="NCBI Taxonomy" id="48140"/>
    <lineage>
        <taxon>Eukaryota</taxon>
        <taxon>Fungi</taxon>
        <taxon>Dikarya</taxon>
        <taxon>Basidiomycota</taxon>
        <taxon>Agaricomycotina</taxon>
        <taxon>Agaricomycetes</taxon>
        <taxon>Polyporales</taxon>
        <taxon>Phanerochaetaceae</taxon>
        <taxon>Phanerochaete</taxon>
    </lineage>
</organism>
<evidence type="ECO:0000256" key="12">
    <source>
        <dbReference type="ARBA" id="ARBA00023136"/>
    </source>
</evidence>
<comment type="caution">
    <text evidence="16">The sequence shown here is derived from an EMBL/GenBank/DDBJ whole genome shotgun (WGS) entry which is preliminary data.</text>
</comment>
<dbReference type="Pfam" id="PF00067">
    <property type="entry name" value="p450"/>
    <property type="match status" value="1"/>
</dbReference>
<keyword evidence="8" id="KW-1133">Transmembrane helix</keyword>
<protein>
    <submittedName>
        <fullName evidence="16">Cytochrome P450</fullName>
    </submittedName>
</protein>
<dbReference type="GO" id="GO:0005506">
    <property type="term" value="F:iron ion binding"/>
    <property type="evidence" value="ECO:0007669"/>
    <property type="project" value="InterPro"/>
</dbReference>
<evidence type="ECO:0000256" key="9">
    <source>
        <dbReference type="ARBA" id="ARBA00023002"/>
    </source>
</evidence>
<sequence>MFFSIFFPLAAILLTASLVALARRILQLPGRHLPLPPGPRARWFGTVKLPKEYQWLTYARWKDVYGDLIYVRVLGNPILVLNTAEAVTDLFEKRSARYSSRPTRSMVTELMGWDWLFSTMPYGPTWRKHRACFQQHFNVNALGGFKPIILREAHTLLHNLIMDDSALFHHVRRSAAAIVMMLSYGHQIAPEGDLYVTIADKALAGLAQAGIFGTYLVDYLSCLKYIPAWFPGAAFQRQAFEWRHMNRMMRDLPFEKVKREMTAGKAVPCFVTEQLDRLFTAASKAASEPALEGEDLVKNVAAIAYAAGADTTVSAILSFFLAVQVWPEVQTKAQRQIDAVVGPDRLPSFDDREDLPAIDCIVWECLRWNPVTPLGLARHVGEDDEYRGYRIPKGTTIVPNVWAILHDEKMYPEPLRFNPDRFADEEQNAALGINDLPNAAFGFGRRMCPGRALAFETIWITIVTTLAVFNISKAKDEHGNIIEPDIQFTPTLLSHPRPFCCVIALRSEKARSLVMQTLDR</sequence>
<dbReference type="InterPro" id="IPR001128">
    <property type="entry name" value="Cyt_P450"/>
</dbReference>
<feature type="binding site" description="axial binding residue" evidence="13">
    <location>
        <position position="448"/>
    </location>
    <ligand>
        <name>heme</name>
        <dbReference type="ChEBI" id="CHEBI:30413"/>
    </ligand>
    <ligandPart>
        <name>Fe</name>
        <dbReference type="ChEBI" id="CHEBI:18248"/>
    </ligandPart>
</feature>
<dbReference type="EMBL" id="BPQB01000007">
    <property type="protein sequence ID" value="GJE87615.1"/>
    <property type="molecule type" value="Genomic_DNA"/>
</dbReference>
<dbReference type="InterPro" id="IPR036396">
    <property type="entry name" value="Cyt_P450_sf"/>
</dbReference>
<dbReference type="GO" id="GO:0020037">
    <property type="term" value="F:heme binding"/>
    <property type="evidence" value="ECO:0007669"/>
    <property type="project" value="InterPro"/>
</dbReference>
<keyword evidence="7 13" id="KW-0479">Metal-binding</keyword>
<evidence type="ECO:0000313" key="17">
    <source>
        <dbReference type="Proteomes" id="UP000703269"/>
    </source>
</evidence>
<keyword evidence="15" id="KW-0732">Signal</keyword>
<keyword evidence="12" id="KW-0472">Membrane</keyword>
<dbReference type="SUPFAM" id="SSF48264">
    <property type="entry name" value="Cytochrome P450"/>
    <property type="match status" value="1"/>
</dbReference>
<evidence type="ECO:0000256" key="14">
    <source>
        <dbReference type="RuleBase" id="RU000461"/>
    </source>
</evidence>
<dbReference type="PANTHER" id="PTHR46300">
    <property type="entry name" value="P450, PUTATIVE (EUROFUNG)-RELATED-RELATED"/>
    <property type="match status" value="1"/>
</dbReference>
<comment type="similarity">
    <text evidence="4 14">Belongs to the cytochrome P450 family.</text>
</comment>
<proteinExistence type="inferred from homology"/>
<dbReference type="InterPro" id="IPR002401">
    <property type="entry name" value="Cyt_P450_E_grp-I"/>
</dbReference>
<evidence type="ECO:0000256" key="8">
    <source>
        <dbReference type="ARBA" id="ARBA00022989"/>
    </source>
</evidence>
<dbReference type="GO" id="GO:0016705">
    <property type="term" value="F:oxidoreductase activity, acting on paired donors, with incorporation or reduction of molecular oxygen"/>
    <property type="evidence" value="ECO:0007669"/>
    <property type="project" value="InterPro"/>
</dbReference>
<comment type="pathway">
    <text evidence="3">Secondary metabolite biosynthesis.</text>
</comment>
<dbReference type="Gene3D" id="1.10.630.10">
    <property type="entry name" value="Cytochrome P450"/>
    <property type="match status" value="1"/>
</dbReference>